<sequence>MPSIPQKPQTEDSKTFDPDKYFEAWGKEEIQPPYDNDFRKFIIRTFGLPIRDDYGYMAQHAEVTLLNVQTHIEVGRQNGMHAWYRDAEGNVRESPTGADIAAYTDIFRPTTSTSKALTALGSNAKKDSIRADVAKHLQANYHPPSPENKLVVNKTKNHINPYFDLWAWTNQNLEWAGPEERTAFVRQSHAVLPVLYHHFGCVCPSYESLELIRQAAKGRKVIDMGSGNGYWTYMLRRMEPSSKKEKKLDVIPIDNGMSEWRTMWVGGTVEADGVEWLKKNDGAKDSVLLMVYPTVGGEFTKRMVDAYGKAAFALVTSVQSWESDADDLYADGTTIFCAGTQNASGFTAFAKETIADWMARERPEWRLGLQVPIPSFAGKDEALFMFEKNGDAVKGGGSV</sequence>
<dbReference type="PANTHER" id="PTHR39290">
    <property type="entry name" value="C3H1-TYPE DOMAIN-CONTAINING PROTEIN-RELATED"/>
    <property type="match status" value="1"/>
</dbReference>
<name>A0A3M7HMA6_HORWE</name>
<accession>A0A3M7HMA6</accession>
<gene>
    <name evidence="1" type="ORF">D0864_00271</name>
</gene>
<protein>
    <recommendedName>
        <fullName evidence="3">Methyltransferase domain-containing protein</fullName>
    </recommendedName>
</protein>
<evidence type="ECO:0000313" key="2">
    <source>
        <dbReference type="Proteomes" id="UP000269539"/>
    </source>
</evidence>
<dbReference type="Proteomes" id="UP000269539">
    <property type="component" value="Unassembled WGS sequence"/>
</dbReference>
<dbReference type="InterPro" id="IPR029063">
    <property type="entry name" value="SAM-dependent_MTases_sf"/>
</dbReference>
<dbReference type="SUPFAM" id="SSF53335">
    <property type="entry name" value="S-adenosyl-L-methionine-dependent methyltransferases"/>
    <property type="match status" value="1"/>
</dbReference>
<organism evidence="1 2">
    <name type="scientific">Hortaea werneckii</name>
    <name type="common">Black yeast</name>
    <name type="synonym">Cladosporium werneckii</name>
    <dbReference type="NCBI Taxonomy" id="91943"/>
    <lineage>
        <taxon>Eukaryota</taxon>
        <taxon>Fungi</taxon>
        <taxon>Dikarya</taxon>
        <taxon>Ascomycota</taxon>
        <taxon>Pezizomycotina</taxon>
        <taxon>Dothideomycetes</taxon>
        <taxon>Dothideomycetidae</taxon>
        <taxon>Mycosphaerellales</taxon>
        <taxon>Teratosphaeriaceae</taxon>
        <taxon>Hortaea</taxon>
    </lineage>
</organism>
<dbReference type="AlphaFoldDB" id="A0A3M7HMA6"/>
<dbReference type="EMBL" id="QWIO01000013">
    <property type="protein sequence ID" value="RMZ14072.1"/>
    <property type="molecule type" value="Genomic_DNA"/>
</dbReference>
<evidence type="ECO:0008006" key="3">
    <source>
        <dbReference type="Google" id="ProtNLM"/>
    </source>
</evidence>
<reference evidence="1 2" key="1">
    <citation type="journal article" date="2018" name="BMC Genomics">
        <title>Genomic evidence for intraspecific hybridization in a clonal and extremely halotolerant yeast.</title>
        <authorList>
            <person name="Gostincar C."/>
            <person name="Stajich J.E."/>
            <person name="Zupancic J."/>
            <person name="Zalar P."/>
            <person name="Gunde-Cimerman N."/>
        </authorList>
    </citation>
    <scope>NUCLEOTIDE SEQUENCE [LARGE SCALE GENOMIC DNA]</scope>
    <source>
        <strain evidence="1 2">EXF-10513</strain>
    </source>
</reference>
<comment type="caution">
    <text evidence="1">The sequence shown here is derived from an EMBL/GenBank/DDBJ whole genome shotgun (WGS) entry which is preliminary data.</text>
</comment>
<proteinExistence type="predicted"/>
<dbReference type="PANTHER" id="PTHR39290:SF6">
    <property type="entry name" value="S-ADENOSYL-L-METHIONINE-DEPENDENT METHYLTRANSFERASES SUPERFAMILY PROTEIN"/>
    <property type="match status" value="1"/>
</dbReference>
<evidence type="ECO:0000313" key="1">
    <source>
        <dbReference type="EMBL" id="RMZ14072.1"/>
    </source>
</evidence>